<gene>
    <name evidence="2" type="ORF">H8S67_02905</name>
</gene>
<name>A0ABR7C748_9BACE</name>
<dbReference type="CDD" id="cd00761">
    <property type="entry name" value="Glyco_tranf_GTA_type"/>
    <property type="match status" value="1"/>
</dbReference>
<feature type="domain" description="Glycosyltransferase 2-like" evidence="1">
    <location>
        <begin position="5"/>
        <end position="110"/>
    </location>
</feature>
<dbReference type="InterPro" id="IPR029044">
    <property type="entry name" value="Nucleotide-diphossugar_trans"/>
</dbReference>
<comment type="caution">
    <text evidence="2">The sequence shown here is derived from an EMBL/GenBank/DDBJ whole genome shotgun (WGS) entry which is preliminary data.</text>
</comment>
<keyword evidence="3" id="KW-1185">Reference proteome</keyword>
<dbReference type="Gene3D" id="3.90.550.10">
    <property type="entry name" value="Spore Coat Polysaccharide Biosynthesis Protein SpsA, Chain A"/>
    <property type="match status" value="1"/>
</dbReference>
<dbReference type="RefSeq" id="WP_186966355.1">
    <property type="nucleotide sequence ID" value="NZ_JACOOE010000001.1"/>
</dbReference>
<organism evidence="2 3">
    <name type="scientific">Bacteroides difficilis</name>
    <dbReference type="NCBI Taxonomy" id="2763021"/>
    <lineage>
        <taxon>Bacteria</taxon>
        <taxon>Pseudomonadati</taxon>
        <taxon>Bacteroidota</taxon>
        <taxon>Bacteroidia</taxon>
        <taxon>Bacteroidales</taxon>
        <taxon>Bacteroidaceae</taxon>
        <taxon>Bacteroides</taxon>
    </lineage>
</organism>
<dbReference type="InterPro" id="IPR001173">
    <property type="entry name" value="Glyco_trans_2-like"/>
</dbReference>
<dbReference type="Proteomes" id="UP000600600">
    <property type="component" value="Unassembled WGS sequence"/>
</dbReference>
<accession>A0ABR7C748</accession>
<dbReference type="Pfam" id="PF00535">
    <property type="entry name" value="Glycos_transf_2"/>
    <property type="match status" value="1"/>
</dbReference>
<proteinExistence type="predicted"/>
<dbReference type="EMBL" id="JACOOE010000001">
    <property type="protein sequence ID" value="MBC5603627.1"/>
    <property type="molecule type" value="Genomic_DNA"/>
</dbReference>
<reference evidence="2 3" key="1">
    <citation type="submission" date="2020-08" db="EMBL/GenBank/DDBJ databases">
        <title>Genome public.</title>
        <authorList>
            <person name="Liu C."/>
            <person name="Sun Q."/>
        </authorList>
    </citation>
    <scope>NUCLEOTIDE SEQUENCE [LARGE SCALE GENOMIC DNA]</scope>
    <source>
        <strain evidence="2 3">M27</strain>
    </source>
</reference>
<evidence type="ECO:0000313" key="2">
    <source>
        <dbReference type="EMBL" id="MBC5603627.1"/>
    </source>
</evidence>
<evidence type="ECO:0000259" key="1">
    <source>
        <dbReference type="Pfam" id="PF00535"/>
    </source>
</evidence>
<dbReference type="SUPFAM" id="SSF53448">
    <property type="entry name" value="Nucleotide-diphospho-sugar transferases"/>
    <property type="match status" value="1"/>
</dbReference>
<evidence type="ECO:0000313" key="3">
    <source>
        <dbReference type="Proteomes" id="UP000600600"/>
    </source>
</evidence>
<protein>
    <submittedName>
        <fullName evidence="2">Glycosyltransferase family 2 protein</fullName>
    </submittedName>
</protein>
<sequence length="320" mass="38184">MILLSLCIPTYNRVETLMVMLDHVICDPDFDEEVEIVISDNCSTDNTEMEVRKITSKHHNVKYYRNSENLKDQNFYLALSRGEGAYLKLLNDYITFRIGALKMMKDYVRRYLNSDINLFFYSNLRSPYRSFKEVQFENVDSFAHDINNKITWIANFGVWKRNFRELGNSDKLWRTQLAQMDWTLHEVSLRKTIVVNYHGYRALTVPNKKMSYAFFVPHVINYYDIYKTYMDRGLISQGTVDYDKYRVLSHFVGSRIIQYLYLEKEVSFDLVTVKKILDEYFGNIPYYRYLKLKGCFLKTMQKLGVLTAVKFIRRLFSRKS</sequence>